<gene>
    <name evidence="1" type="ORF">ECPE_LOCUS14235</name>
</gene>
<reference evidence="1 2" key="2">
    <citation type="submission" date="2018-11" db="EMBL/GenBank/DDBJ databases">
        <authorList>
            <consortium name="Pathogen Informatics"/>
        </authorList>
    </citation>
    <scope>NUCLEOTIDE SEQUENCE [LARGE SCALE GENOMIC DNA]</scope>
    <source>
        <strain evidence="1 2">Egypt</strain>
    </source>
</reference>
<dbReference type="EMBL" id="UZAN01057065">
    <property type="protein sequence ID" value="VDP91507.1"/>
    <property type="molecule type" value="Genomic_DNA"/>
</dbReference>
<evidence type="ECO:0000313" key="1">
    <source>
        <dbReference type="EMBL" id="VDP91507.1"/>
    </source>
</evidence>
<accession>A0A183B4V1</accession>
<proteinExistence type="predicted"/>
<reference evidence="3" key="1">
    <citation type="submission" date="2016-06" db="UniProtKB">
        <authorList>
            <consortium name="WormBaseParasite"/>
        </authorList>
    </citation>
    <scope>IDENTIFICATION</scope>
</reference>
<evidence type="ECO:0000313" key="2">
    <source>
        <dbReference type="Proteomes" id="UP000272942"/>
    </source>
</evidence>
<dbReference type="OrthoDB" id="414175at2759"/>
<dbReference type="AlphaFoldDB" id="A0A183B4V1"/>
<name>A0A183B4V1_9TREM</name>
<protein>
    <submittedName>
        <fullName evidence="3">Nicastrin</fullName>
    </submittedName>
</protein>
<keyword evidence="2" id="KW-1185">Reference proteome</keyword>
<sequence length="217" mass="24330">MHRNDDARLAHALAPTHSVHELLKQIGDDELTKFAGFVVGHDTFLSPSNSVRLFSYTCPIAGLCAQAVGVKVRDSFDFLGKSRFSNVSIFDLLGPYANNTPRWYPKETDYTMPTFNLSKVSVLKLDTFYMRTLVHIGQHSCLARSTETLSIDVFYLRLSRDLRAPAFGPAGARMALIAKSETVLVNNRLCAVTQMMFLVKYMLLTLWSSHIRIVSGH</sequence>
<organism evidence="3">
    <name type="scientific">Echinostoma caproni</name>
    <dbReference type="NCBI Taxonomy" id="27848"/>
    <lineage>
        <taxon>Eukaryota</taxon>
        <taxon>Metazoa</taxon>
        <taxon>Spiralia</taxon>
        <taxon>Lophotrochozoa</taxon>
        <taxon>Platyhelminthes</taxon>
        <taxon>Trematoda</taxon>
        <taxon>Digenea</taxon>
        <taxon>Plagiorchiida</taxon>
        <taxon>Echinostomata</taxon>
        <taxon>Echinostomatoidea</taxon>
        <taxon>Echinostomatidae</taxon>
        <taxon>Echinostoma</taxon>
    </lineage>
</organism>
<dbReference type="Proteomes" id="UP000272942">
    <property type="component" value="Unassembled WGS sequence"/>
</dbReference>
<evidence type="ECO:0000313" key="3">
    <source>
        <dbReference type="WBParaSite" id="ECPE_0001427601-mRNA-1"/>
    </source>
</evidence>
<dbReference type="WBParaSite" id="ECPE_0001427601-mRNA-1">
    <property type="protein sequence ID" value="ECPE_0001427601-mRNA-1"/>
    <property type="gene ID" value="ECPE_0001427601"/>
</dbReference>